<dbReference type="GO" id="GO:0005886">
    <property type="term" value="C:plasma membrane"/>
    <property type="evidence" value="ECO:0007669"/>
    <property type="project" value="TreeGrafter"/>
</dbReference>
<keyword evidence="9" id="KW-1185">Reference proteome</keyword>
<dbReference type="EMBL" id="JACATZ010000001">
    <property type="protein sequence ID" value="NWJ44912.1"/>
    <property type="molecule type" value="Genomic_DNA"/>
</dbReference>
<sequence>MGSSNLKLESLALLCYTRFMVTSSTTEMLLRLLFTVAIYPGFFFIASLGLLAEGLRRMFQARAEGRLSPPLLQPLYDLLKLFKRPSPVSAPALPPSETYVTDSALNAQRAATWRTIQFFMPALAVLAIAVAVAFVPVPGNLWTAQFENESKGLGADLLAVVLLLELPVAVSIIFGAMGPSIYTQVAGSRTAQLAISYLLPYGIAVFGPALVLGSLNLNKIAASNQFAYIPVKLVCGLLFLVTLPPKLRISPLEAGQGEALEGVTTDLNGPPLAFYRLMLMLERAAVAILFTALFVPFSNNPLVFAAGVLLCLGYTGVAEVLFSHVKLNTALKFYLVYAGVGATVWLLVLAFLVKV</sequence>
<evidence type="ECO:0000256" key="4">
    <source>
        <dbReference type="ARBA" id="ARBA00023136"/>
    </source>
</evidence>
<evidence type="ECO:0000313" key="8">
    <source>
        <dbReference type="Proteomes" id="UP000521676"/>
    </source>
</evidence>
<evidence type="ECO:0000313" key="9">
    <source>
        <dbReference type="Proteomes" id="UP001431572"/>
    </source>
</evidence>
<feature type="transmembrane region" description="Helical" evidence="5">
    <location>
        <begin position="28"/>
        <end position="52"/>
    </location>
</feature>
<name>A0A8T7LXH4_9CHLR</name>
<comment type="subcellular location">
    <subcellularLocation>
        <location evidence="1">Membrane</location>
        <topology evidence="1">Multi-pass membrane protein</topology>
    </subcellularLocation>
</comment>
<protein>
    <submittedName>
        <fullName evidence="6">NADH-quinone oxidoreductase subunit H</fullName>
    </submittedName>
</protein>
<evidence type="ECO:0000313" key="6">
    <source>
        <dbReference type="EMBL" id="NWJ44912.1"/>
    </source>
</evidence>
<dbReference type="InterPro" id="IPR001694">
    <property type="entry name" value="NADH_UbQ_OxRdtase_su1/FPO"/>
</dbReference>
<feature type="transmembrane region" description="Helical" evidence="5">
    <location>
        <begin position="303"/>
        <end position="322"/>
    </location>
</feature>
<organism evidence="6 8">
    <name type="scientific">Candidatus Chlorohelix allophototropha</name>
    <dbReference type="NCBI Taxonomy" id="3003348"/>
    <lineage>
        <taxon>Bacteria</taxon>
        <taxon>Bacillati</taxon>
        <taxon>Chloroflexota</taxon>
        <taxon>Chloroflexia</taxon>
        <taxon>Candidatus Chloroheliales</taxon>
        <taxon>Candidatus Chloroheliaceae</taxon>
        <taxon>Candidatus Chlorohelix</taxon>
    </lineage>
</organism>
<dbReference type="InterPro" id="IPR052561">
    <property type="entry name" value="ComplexI_Subunit1"/>
</dbReference>
<dbReference type="EMBL" id="CP128399">
    <property type="protein sequence ID" value="WJW66793.1"/>
    <property type="molecule type" value="Genomic_DNA"/>
</dbReference>
<keyword evidence="3 5" id="KW-1133">Transmembrane helix</keyword>
<reference evidence="7" key="2">
    <citation type="journal article" date="2024" name="Nature">
        <title>Anoxygenic phototroph of the Chloroflexota uses a type I reaction centre.</title>
        <authorList>
            <person name="Tsuji J.M."/>
            <person name="Shaw N.A."/>
            <person name="Nagashima S."/>
            <person name="Venkiteswaran J.J."/>
            <person name="Schiff S.L."/>
            <person name="Watanabe T."/>
            <person name="Fukui M."/>
            <person name="Hanada S."/>
            <person name="Tank M."/>
            <person name="Neufeld J.D."/>
        </authorList>
    </citation>
    <scope>NUCLEOTIDE SEQUENCE</scope>
    <source>
        <strain evidence="7">L227-S17</strain>
    </source>
</reference>
<feature type="transmembrane region" description="Helical" evidence="5">
    <location>
        <begin position="194"/>
        <end position="213"/>
    </location>
</feature>
<dbReference type="Pfam" id="PF00146">
    <property type="entry name" value="NADHdh"/>
    <property type="match status" value="1"/>
</dbReference>
<evidence type="ECO:0000313" key="7">
    <source>
        <dbReference type="EMBL" id="WJW66793.1"/>
    </source>
</evidence>
<gene>
    <name evidence="6" type="ORF">HXX08_03450</name>
    <name evidence="7" type="ORF">OZ401_000038</name>
</gene>
<evidence type="ECO:0000256" key="5">
    <source>
        <dbReference type="SAM" id="Phobius"/>
    </source>
</evidence>
<dbReference type="RefSeq" id="WP_341468687.1">
    <property type="nucleotide sequence ID" value="NZ_CP128399.1"/>
</dbReference>
<feature type="transmembrane region" description="Helical" evidence="5">
    <location>
        <begin position="277"/>
        <end position="297"/>
    </location>
</feature>
<feature type="transmembrane region" description="Helical" evidence="5">
    <location>
        <begin position="118"/>
        <end position="137"/>
    </location>
</feature>
<dbReference type="Proteomes" id="UP001431572">
    <property type="component" value="Chromosome 1"/>
</dbReference>
<evidence type="ECO:0000256" key="2">
    <source>
        <dbReference type="ARBA" id="ARBA00022692"/>
    </source>
</evidence>
<dbReference type="PANTHER" id="PTHR43359:SF1">
    <property type="entry name" value="FORMATE HYDROGENLYASE SUBUNIT 4-RELATED"/>
    <property type="match status" value="1"/>
</dbReference>
<dbReference type="PANTHER" id="PTHR43359">
    <property type="entry name" value="FORMATE HYDROGENLYASE SUBUNIT 4"/>
    <property type="match status" value="1"/>
</dbReference>
<keyword evidence="4 5" id="KW-0472">Membrane</keyword>
<proteinExistence type="predicted"/>
<feature type="transmembrane region" description="Helical" evidence="5">
    <location>
        <begin position="334"/>
        <end position="353"/>
    </location>
</feature>
<evidence type="ECO:0000256" key="3">
    <source>
        <dbReference type="ARBA" id="ARBA00022989"/>
    </source>
</evidence>
<keyword evidence="2 5" id="KW-0812">Transmembrane</keyword>
<reference evidence="6 8" key="1">
    <citation type="submission" date="2020-06" db="EMBL/GenBank/DDBJ databases">
        <title>Anoxygenic phototrophic Chloroflexota member uses a Type I reaction center.</title>
        <authorList>
            <person name="Tsuji J.M."/>
            <person name="Shaw N.A."/>
            <person name="Nagashima S."/>
            <person name="Venkiteswaran J."/>
            <person name="Schiff S.L."/>
            <person name="Hanada S."/>
            <person name="Tank M."/>
            <person name="Neufeld J.D."/>
        </authorList>
    </citation>
    <scope>NUCLEOTIDE SEQUENCE [LARGE SCALE GENOMIC DNA]</scope>
    <source>
        <strain evidence="6">L227-S17</strain>
    </source>
</reference>
<dbReference type="Proteomes" id="UP000521676">
    <property type="component" value="Unassembled WGS sequence"/>
</dbReference>
<dbReference type="AlphaFoldDB" id="A0A8T7LXH4"/>
<feature type="transmembrane region" description="Helical" evidence="5">
    <location>
        <begin position="157"/>
        <end position="182"/>
    </location>
</feature>
<accession>A0A8T7LXH4</accession>
<evidence type="ECO:0000256" key="1">
    <source>
        <dbReference type="ARBA" id="ARBA00004141"/>
    </source>
</evidence>